<reference evidence="1 2" key="1">
    <citation type="submission" date="2014-09" db="EMBL/GenBank/DDBJ databases">
        <title>Vibrio maritimus JCM 19240. (C210) whole genome shotgun sequence.</title>
        <authorList>
            <person name="Sawabe T."/>
            <person name="Meirelles P."/>
            <person name="Nakanishi M."/>
            <person name="Sayaka M."/>
            <person name="Hattori M."/>
            <person name="Ohkuma M."/>
        </authorList>
    </citation>
    <scope>NUCLEOTIDE SEQUENCE [LARGE SCALE GENOMIC DNA]</scope>
    <source>
        <strain evidence="1 2">JCM 19240</strain>
    </source>
</reference>
<evidence type="ECO:0000313" key="1">
    <source>
        <dbReference type="EMBL" id="GAL32313.1"/>
    </source>
</evidence>
<dbReference type="EMBL" id="BBMT01000001">
    <property type="protein sequence ID" value="GAL32313.1"/>
    <property type="molecule type" value="Genomic_DNA"/>
</dbReference>
<dbReference type="AlphaFoldDB" id="A0A090SZD9"/>
<proteinExistence type="predicted"/>
<name>A0A090SZD9_9VIBR</name>
<keyword evidence="2" id="KW-1185">Reference proteome</keyword>
<evidence type="ECO:0000313" key="2">
    <source>
        <dbReference type="Proteomes" id="UP000029224"/>
    </source>
</evidence>
<organism evidence="1 2">
    <name type="scientific">Vibrio maritimus</name>
    <dbReference type="NCBI Taxonomy" id="990268"/>
    <lineage>
        <taxon>Bacteria</taxon>
        <taxon>Pseudomonadati</taxon>
        <taxon>Pseudomonadota</taxon>
        <taxon>Gammaproteobacteria</taxon>
        <taxon>Vibrionales</taxon>
        <taxon>Vibrionaceae</taxon>
        <taxon>Vibrio</taxon>
    </lineage>
</organism>
<reference evidence="1 2" key="2">
    <citation type="submission" date="2014-09" db="EMBL/GenBank/DDBJ databases">
        <authorList>
            <consortium name="NBRP consortium"/>
            <person name="Sawabe T."/>
            <person name="Meirelles P."/>
            <person name="Nakanishi M."/>
            <person name="Sayaka M."/>
            <person name="Hattori M."/>
            <person name="Ohkuma M."/>
        </authorList>
    </citation>
    <scope>NUCLEOTIDE SEQUENCE [LARGE SCALE GENOMIC DNA]</scope>
    <source>
        <strain evidence="1 2">JCM 19240</strain>
    </source>
</reference>
<sequence>MQGNYESTTDNQKHIYENYSFDVQYYLFENNAFKPYLNAGLVKR</sequence>
<dbReference type="Proteomes" id="UP000029224">
    <property type="component" value="Unassembled WGS sequence"/>
</dbReference>
<protein>
    <submittedName>
        <fullName evidence="1">Uncharacterized protein</fullName>
    </submittedName>
</protein>
<comment type="caution">
    <text evidence="1">The sequence shown here is derived from an EMBL/GenBank/DDBJ whole genome shotgun (WGS) entry which is preliminary data.</text>
</comment>
<accession>A0A090SZD9</accession>
<gene>
    <name evidence="1" type="ORF">JCM19240_5744</name>
</gene>